<dbReference type="PROSITE" id="PS50112">
    <property type="entry name" value="PAS"/>
    <property type="match status" value="3"/>
</dbReference>
<dbReference type="SMART" id="SM00091">
    <property type="entry name" value="PAS"/>
    <property type="match status" value="3"/>
</dbReference>
<dbReference type="Gene3D" id="3.30.565.10">
    <property type="entry name" value="Histidine kinase-like ATPase, C-terminal domain"/>
    <property type="match status" value="1"/>
</dbReference>
<evidence type="ECO:0000259" key="7">
    <source>
        <dbReference type="PROSITE" id="PS50112"/>
    </source>
</evidence>
<dbReference type="PANTHER" id="PTHR43065:SF42">
    <property type="entry name" value="TWO-COMPONENT SENSOR PPRA"/>
    <property type="match status" value="1"/>
</dbReference>
<dbReference type="PROSITE" id="PS50113">
    <property type="entry name" value="PAC"/>
    <property type="match status" value="2"/>
</dbReference>
<dbReference type="InParanoid" id="Q0EYZ2"/>
<dbReference type="Pfam" id="PF02518">
    <property type="entry name" value="HATPase_c"/>
    <property type="match status" value="1"/>
</dbReference>
<feature type="domain" description="PAC" evidence="8">
    <location>
        <begin position="332"/>
        <end position="386"/>
    </location>
</feature>
<evidence type="ECO:0000259" key="6">
    <source>
        <dbReference type="PROSITE" id="PS50110"/>
    </source>
</evidence>
<feature type="domain" description="PAS" evidence="7">
    <location>
        <begin position="261"/>
        <end position="307"/>
    </location>
</feature>
<dbReference type="AlphaFoldDB" id="Q0EYZ2"/>
<dbReference type="PROSITE" id="PS50109">
    <property type="entry name" value="HIS_KIN"/>
    <property type="match status" value="1"/>
</dbReference>
<evidence type="ECO:0000259" key="5">
    <source>
        <dbReference type="PROSITE" id="PS50109"/>
    </source>
</evidence>
<dbReference type="FunCoup" id="Q0EYZ2">
    <property type="interactions" value="251"/>
</dbReference>
<feature type="domain" description="Histidine kinase" evidence="5">
    <location>
        <begin position="399"/>
        <end position="624"/>
    </location>
</feature>
<dbReference type="InterPro" id="IPR036097">
    <property type="entry name" value="HisK_dim/P_sf"/>
</dbReference>
<dbReference type="InterPro" id="IPR005467">
    <property type="entry name" value="His_kinase_dom"/>
</dbReference>
<keyword evidence="10" id="KW-1185">Reference proteome</keyword>
<dbReference type="SMART" id="SM00387">
    <property type="entry name" value="HATPase_c"/>
    <property type="match status" value="1"/>
</dbReference>
<dbReference type="Gene3D" id="3.30.450.20">
    <property type="entry name" value="PAS domain"/>
    <property type="match status" value="3"/>
</dbReference>
<dbReference type="STRING" id="314344.AL013_03150"/>
<dbReference type="GO" id="GO:0000155">
    <property type="term" value="F:phosphorelay sensor kinase activity"/>
    <property type="evidence" value="ECO:0007669"/>
    <property type="project" value="InterPro"/>
</dbReference>
<dbReference type="SMART" id="SM00448">
    <property type="entry name" value="REC"/>
    <property type="match status" value="1"/>
</dbReference>
<evidence type="ECO:0000259" key="8">
    <source>
        <dbReference type="PROSITE" id="PS50113"/>
    </source>
</evidence>
<sequence length="763" mass="85652">MQDNERLSQFKSIGEIHSLLFDIMDDGVIIINHEGLIIECNPAFHQRLGYHKQEIIGKKVAELDTPEFAPKVSQRINDIISKGRAVFETAHYRKDGSIMPVEISARIVYVDGEQRLISIVRDISERKHLDIALQDKERRYNALVETSADGFWVADSQGCFIEVNDAYLKRSGYSREEFLNMRIPDIEATETSDETRRHLAKIISKGYDRFETWHRTKSGELWPVEIVTTFYPFNGGTFMVFAIDISERNRAQQEIAVQQKELSKLSQALQQAGEGIMITSPDATIEYINQSFTDITGYSAQDLIGKNTSILKSEAQDPSVYRELWQTISRGKIWEGGLIDRRKDGSFFPILLSIAPIIDEDGKIIHFVSIMKDVTELKKLEQQLLQAQKMESMGTLVGGIAHDFNNMLAALQGNVFLATRNLGDRQVVGKRLQTIHQLVSDASGVVKQLLTFAKKDIVEIEAVELNTLIKDAFKLARSTIPENIDRSLHLSNEILPVNADKTQLQQVMINLSNNARDALEKTKQPKIEWSLHKYQATPEFKKSHPETVEEHFARITIRDNGCGIKRIHLEAIFDPFFTTKEPGKGTGLGLAMVFGSIERHGGVLDVESDIGKGTAFHIYLPLIQAAVVNDPIPPSLSIQGNAETILLVDDEDNLRDTTSEVLQGLGYQVIEACDGDQALRLYLEHHEQIELILSDIVMPGMGGVELAREIRKLNDNIPIILATGYDRALVTSGNADISNCHVLSKPYSFEAASQMISRMLSKQ</sequence>
<dbReference type="NCBIfam" id="TIGR00229">
    <property type="entry name" value="sensory_box"/>
    <property type="match status" value="3"/>
</dbReference>
<dbReference type="eggNOG" id="COG3852">
    <property type="taxonomic scope" value="Bacteria"/>
</dbReference>
<feature type="domain" description="PAS" evidence="7">
    <location>
        <begin position="20"/>
        <end position="83"/>
    </location>
</feature>
<dbReference type="InterPro" id="IPR035965">
    <property type="entry name" value="PAS-like_dom_sf"/>
</dbReference>
<dbReference type="EC" id="2.7.13.3" evidence="2"/>
<keyword evidence="9" id="KW-0418">Kinase</keyword>
<evidence type="ECO:0000256" key="3">
    <source>
        <dbReference type="ARBA" id="ARBA00022553"/>
    </source>
</evidence>
<dbReference type="Proteomes" id="UP000005297">
    <property type="component" value="Unassembled WGS sequence"/>
</dbReference>
<feature type="modified residue" description="4-aspartylphosphate" evidence="4">
    <location>
        <position position="695"/>
    </location>
</feature>
<accession>Q0EYZ2</accession>
<dbReference type="PANTHER" id="PTHR43065">
    <property type="entry name" value="SENSOR HISTIDINE KINASE"/>
    <property type="match status" value="1"/>
</dbReference>
<evidence type="ECO:0000256" key="2">
    <source>
        <dbReference type="ARBA" id="ARBA00012438"/>
    </source>
</evidence>
<dbReference type="InterPro" id="IPR003661">
    <property type="entry name" value="HisK_dim/P_dom"/>
</dbReference>
<dbReference type="InterPro" id="IPR000700">
    <property type="entry name" value="PAS-assoc_C"/>
</dbReference>
<dbReference type="CDD" id="cd00130">
    <property type="entry name" value="PAS"/>
    <property type="match status" value="3"/>
</dbReference>
<proteinExistence type="predicted"/>
<dbReference type="InterPro" id="IPR001789">
    <property type="entry name" value="Sig_transdc_resp-reg_receiver"/>
</dbReference>
<keyword evidence="9" id="KW-0808">Transferase</keyword>
<dbReference type="PRINTS" id="PR00344">
    <property type="entry name" value="BCTRLSENSOR"/>
</dbReference>
<dbReference type="InterPro" id="IPR011006">
    <property type="entry name" value="CheY-like_superfamily"/>
</dbReference>
<dbReference type="InterPro" id="IPR001610">
    <property type="entry name" value="PAC"/>
</dbReference>
<protein>
    <recommendedName>
        <fullName evidence="2">histidine kinase</fullName>
        <ecNumber evidence="2">2.7.13.3</ecNumber>
    </recommendedName>
</protein>
<dbReference type="Gene3D" id="1.10.287.130">
    <property type="match status" value="1"/>
</dbReference>
<dbReference type="HOGENOM" id="CLU_000445_114_51_0"/>
<dbReference type="SUPFAM" id="SSF52172">
    <property type="entry name" value="CheY-like"/>
    <property type="match status" value="1"/>
</dbReference>
<dbReference type="InterPro" id="IPR036890">
    <property type="entry name" value="HATPase_C_sf"/>
</dbReference>
<evidence type="ECO:0000313" key="9">
    <source>
        <dbReference type="EMBL" id="EAU54415.1"/>
    </source>
</evidence>
<evidence type="ECO:0000256" key="1">
    <source>
        <dbReference type="ARBA" id="ARBA00000085"/>
    </source>
</evidence>
<evidence type="ECO:0000256" key="4">
    <source>
        <dbReference type="PROSITE-ProRule" id="PRU00169"/>
    </source>
</evidence>
<feature type="domain" description="PAS" evidence="7">
    <location>
        <begin position="136"/>
        <end position="206"/>
    </location>
</feature>
<dbReference type="OrthoDB" id="5293352at2"/>
<dbReference type="SUPFAM" id="SSF47384">
    <property type="entry name" value="Homodimeric domain of signal transducing histidine kinase"/>
    <property type="match status" value="1"/>
</dbReference>
<dbReference type="Pfam" id="PF13426">
    <property type="entry name" value="PAS_9"/>
    <property type="match status" value="3"/>
</dbReference>
<evidence type="ECO:0000313" key="10">
    <source>
        <dbReference type="Proteomes" id="UP000005297"/>
    </source>
</evidence>
<comment type="catalytic activity">
    <reaction evidence="1">
        <text>ATP + protein L-histidine = ADP + protein N-phospho-L-histidine.</text>
        <dbReference type="EC" id="2.7.13.3"/>
    </reaction>
</comment>
<dbReference type="Pfam" id="PF00072">
    <property type="entry name" value="Response_reg"/>
    <property type="match status" value="1"/>
</dbReference>
<dbReference type="SUPFAM" id="SSF55874">
    <property type="entry name" value="ATPase domain of HSP90 chaperone/DNA topoisomerase II/histidine kinase"/>
    <property type="match status" value="1"/>
</dbReference>
<dbReference type="InterPro" id="IPR004358">
    <property type="entry name" value="Sig_transdc_His_kin-like_C"/>
</dbReference>
<reference evidence="9" key="1">
    <citation type="submission" date="2006-09" db="EMBL/GenBank/DDBJ databases">
        <authorList>
            <person name="Emerson D."/>
            <person name="Ferriera S."/>
            <person name="Johnson J."/>
            <person name="Kravitz S."/>
            <person name="Halpern A."/>
            <person name="Remington K."/>
            <person name="Beeson K."/>
            <person name="Tran B."/>
            <person name="Rogers Y.-H."/>
            <person name="Friedman R."/>
            <person name="Venter J.C."/>
        </authorList>
    </citation>
    <scope>NUCLEOTIDE SEQUENCE [LARGE SCALE GENOMIC DNA]</scope>
    <source>
        <strain evidence="9">PV-1</strain>
    </source>
</reference>
<dbReference type="Gene3D" id="3.40.50.2300">
    <property type="match status" value="1"/>
</dbReference>
<dbReference type="PROSITE" id="PS50110">
    <property type="entry name" value="RESPONSE_REGULATORY"/>
    <property type="match status" value="1"/>
</dbReference>
<dbReference type="InterPro" id="IPR000014">
    <property type="entry name" value="PAS"/>
</dbReference>
<dbReference type="SUPFAM" id="SSF55785">
    <property type="entry name" value="PYP-like sensor domain (PAS domain)"/>
    <property type="match status" value="3"/>
</dbReference>
<gene>
    <name evidence="9" type="ORF">SPV1_08356</name>
</gene>
<dbReference type="EMBL" id="AATS01000008">
    <property type="protein sequence ID" value="EAU54415.1"/>
    <property type="molecule type" value="Genomic_DNA"/>
</dbReference>
<keyword evidence="3 4" id="KW-0597">Phosphoprotein</keyword>
<feature type="domain" description="Response regulatory" evidence="6">
    <location>
        <begin position="644"/>
        <end position="760"/>
    </location>
</feature>
<dbReference type="CDD" id="cd00082">
    <property type="entry name" value="HisKA"/>
    <property type="match status" value="1"/>
</dbReference>
<feature type="domain" description="PAC" evidence="8">
    <location>
        <begin position="85"/>
        <end position="135"/>
    </location>
</feature>
<dbReference type="SMART" id="SM00388">
    <property type="entry name" value="HisKA"/>
    <property type="match status" value="1"/>
</dbReference>
<organism evidence="9 10">
    <name type="scientific">Mariprofundus ferrooxydans PV-1</name>
    <dbReference type="NCBI Taxonomy" id="314345"/>
    <lineage>
        <taxon>Bacteria</taxon>
        <taxon>Pseudomonadati</taxon>
        <taxon>Pseudomonadota</taxon>
        <taxon>Candidatius Mariprofundia</taxon>
        <taxon>Mariprofundales</taxon>
        <taxon>Mariprofundaceae</taxon>
        <taxon>Mariprofundus</taxon>
    </lineage>
</organism>
<dbReference type="RefSeq" id="WP_009849195.1">
    <property type="nucleotide sequence ID" value="NZ_DS022294.1"/>
</dbReference>
<dbReference type="SMART" id="SM00086">
    <property type="entry name" value="PAC"/>
    <property type="match status" value="2"/>
</dbReference>
<name>Q0EYZ2_9PROT</name>
<comment type="caution">
    <text evidence="9">The sequence shown here is derived from an EMBL/GenBank/DDBJ whole genome shotgun (WGS) entry which is preliminary data.</text>
</comment>
<dbReference type="InterPro" id="IPR003594">
    <property type="entry name" value="HATPase_dom"/>
</dbReference>